<keyword evidence="8" id="KW-0862">Zinc</keyword>
<feature type="compositionally biased region" description="Polar residues" evidence="12">
    <location>
        <begin position="155"/>
        <end position="192"/>
    </location>
</feature>
<feature type="region of interest" description="Disordered" evidence="12">
    <location>
        <begin position="232"/>
        <end position="264"/>
    </location>
</feature>
<dbReference type="InterPro" id="IPR004910">
    <property type="entry name" value="Yippee/Mis18/Cereblon"/>
</dbReference>
<evidence type="ECO:0000313" key="15">
    <source>
        <dbReference type="RefSeq" id="XP_002732443.1"/>
    </source>
</evidence>
<reference evidence="15" key="1">
    <citation type="submission" date="2025-08" db="UniProtKB">
        <authorList>
            <consortium name="RefSeq"/>
        </authorList>
    </citation>
    <scope>IDENTIFICATION</scope>
    <source>
        <tissue evidence="15">Testes</tissue>
    </source>
</reference>
<evidence type="ECO:0000256" key="6">
    <source>
        <dbReference type="ARBA" id="ARBA00022723"/>
    </source>
</evidence>
<comment type="subcellular location">
    <subcellularLocation>
        <location evidence="3">Chromosome</location>
        <location evidence="3">Centromere</location>
    </subcellularLocation>
    <subcellularLocation>
        <location evidence="2">Nucleus</location>
    </subcellularLocation>
</comment>
<protein>
    <submittedName>
        <fullName evidence="15">Uncharacterized protein LOC100371453</fullName>
    </submittedName>
</protein>
<name>A0ABM0GLB2_SACKO</name>
<dbReference type="Pfam" id="PF03226">
    <property type="entry name" value="Yippee-Mis18"/>
    <property type="match status" value="1"/>
</dbReference>
<evidence type="ECO:0000256" key="7">
    <source>
        <dbReference type="ARBA" id="ARBA00022776"/>
    </source>
</evidence>
<evidence type="ECO:0000313" key="14">
    <source>
        <dbReference type="Proteomes" id="UP000694865"/>
    </source>
</evidence>
<dbReference type="PANTHER" id="PTHR16431:SF1">
    <property type="entry name" value="NEUROGENIC PROTEIN MASTERMIND"/>
    <property type="match status" value="1"/>
</dbReference>
<dbReference type="InterPro" id="IPR034752">
    <property type="entry name" value="Mis18"/>
</dbReference>
<feature type="compositionally biased region" description="Basic residues" evidence="12">
    <location>
        <begin position="255"/>
        <end position="264"/>
    </location>
</feature>
<evidence type="ECO:0000256" key="10">
    <source>
        <dbReference type="ARBA" id="ARBA00023306"/>
    </source>
</evidence>
<accession>A0ABM0GLB2</accession>
<feature type="region of interest" description="Disordered" evidence="12">
    <location>
        <begin position="155"/>
        <end position="195"/>
    </location>
</feature>
<evidence type="ECO:0000259" key="13">
    <source>
        <dbReference type="PROSITE" id="PS51793"/>
    </source>
</evidence>
<evidence type="ECO:0000256" key="9">
    <source>
        <dbReference type="ARBA" id="ARBA00023242"/>
    </source>
</evidence>
<evidence type="ECO:0000256" key="1">
    <source>
        <dbReference type="ARBA" id="ARBA00003694"/>
    </source>
</evidence>
<gene>
    <name evidence="15" type="primary">LOC100371453</name>
</gene>
<sequence>METIVKVGIAMKMCLETVKEYYDSSNEVSRPLEEQNEDDDKPEEAPFIISCKGCNRVLSDSTAYIETDSTLGTIHMRAHVVGSLWEDDKKVRSRKKLDRNCTYALVRCYKCKNEVGKVYLKATKHLKHLETGVVFSIKQCVFYELGSLVYQSNNDSDDVTQPNTSTGSVDVTQPNTSTGSVDVTQPSTSSGSVKVRQAGKASANTMEEINFMLVGLATRVQLLEKRSQSAGELLNGSKDGQLKPDDIYCSVPTMKKSKKRQTKP</sequence>
<keyword evidence="7" id="KW-0498">Mitosis</keyword>
<dbReference type="PROSITE" id="PS51793">
    <property type="entry name" value="MIS18"/>
    <property type="match status" value="1"/>
</dbReference>
<evidence type="ECO:0000256" key="12">
    <source>
        <dbReference type="SAM" id="MobiDB-lite"/>
    </source>
</evidence>
<keyword evidence="5" id="KW-0132">Cell division</keyword>
<keyword evidence="4" id="KW-0158">Chromosome</keyword>
<evidence type="ECO:0000256" key="3">
    <source>
        <dbReference type="ARBA" id="ARBA00004584"/>
    </source>
</evidence>
<comment type="function">
    <text evidence="1">Required for recruitment of CENPA to centromeres and normal chromosome segregation during mitosis.</text>
</comment>
<dbReference type="PANTHER" id="PTHR16431">
    <property type="entry name" value="NEUROGENIC PROTEIN MASTERMIND"/>
    <property type="match status" value="1"/>
</dbReference>
<keyword evidence="10" id="KW-0131">Cell cycle</keyword>
<proteinExistence type="predicted"/>
<dbReference type="RefSeq" id="XP_002732443.1">
    <property type="nucleotide sequence ID" value="XM_002732397.2"/>
</dbReference>
<keyword evidence="11" id="KW-0137">Centromere</keyword>
<keyword evidence="14" id="KW-1185">Reference proteome</keyword>
<organism evidence="14 15">
    <name type="scientific">Saccoglossus kowalevskii</name>
    <name type="common">Acorn worm</name>
    <dbReference type="NCBI Taxonomy" id="10224"/>
    <lineage>
        <taxon>Eukaryota</taxon>
        <taxon>Metazoa</taxon>
        <taxon>Hemichordata</taxon>
        <taxon>Enteropneusta</taxon>
        <taxon>Harrimaniidae</taxon>
        <taxon>Saccoglossus</taxon>
    </lineage>
</organism>
<evidence type="ECO:0000256" key="8">
    <source>
        <dbReference type="ARBA" id="ARBA00022833"/>
    </source>
</evidence>
<keyword evidence="6" id="KW-0479">Metal-binding</keyword>
<dbReference type="Proteomes" id="UP000694865">
    <property type="component" value="Unplaced"/>
</dbReference>
<dbReference type="GeneID" id="100371453"/>
<keyword evidence="9" id="KW-0539">Nucleus</keyword>
<feature type="domain" description="Mis18" evidence="13">
    <location>
        <begin position="46"/>
        <end position="145"/>
    </location>
</feature>
<evidence type="ECO:0000256" key="5">
    <source>
        <dbReference type="ARBA" id="ARBA00022618"/>
    </source>
</evidence>
<evidence type="ECO:0000256" key="2">
    <source>
        <dbReference type="ARBA" id="ARBA00004123"/>
    </source>
</evidence>
<evidence type="ECO:0000256" key="4">
    <source>
        <dbReference type="ARBA" id="ARBA00022454"/>
    </source>
</evidence>
<evidence type="ECO:0000256" key="11">
    <source>
        <dbReference type="ARBA" id="ARBA00023328"/>
    </source>
</evidence>